<dbReference type="InterPro" id="IPR023214">
    <property type="entry name" value="HAD_sf"/>
</dbReference>
<sequence>MLPTVVLDFDGTLALGPGPALAYARRVAAAVADPRLLVQARTAVERAAVGDEAFWDGYDAVRQVALAHAVPESVLTDAYLASRDDLGTDAAPVSGPPGLADFLAALRSHARLVLATNAPPTGVERVLDAIGAAPHLAERHFAVGKPAGLAAVVAHHLTAGPVLSVGDVWAYDLEPARALGADTALVGPTAAHAAVPATLRGPSLAALYGDLHSWAATAAEGPSAPADVDPLDRKA</sequence>
<dbReference type="EMBL" id="SGWX01000001">
    <property type="protein sequence ID" value="RZS60802.1"/>
    <property type="molecule type" value="Genomic_DNA"/>
</dbReference>
<dbReference type="Gene3D" id="3.40.50.1000">
    <property type="entry name" value="HAD superfamily/HAD-like"/>
    <property type="match status" value="1"/>
</dbReference>
<dbReference type="InterPro" id="IPR036412">
    <property type="entry name" value="HAD-like_sf"/>
</dbReference>
<evidence type="ECO:0000313" key="1">
    <source>
        <dbReference type="EMBL" id="RZS60802.1"/>
    </source>
</evidence>
<dbReference type="RefSeq" id="WP_130413005.1">
    <property type="nucleotide sequence ID" value="NZ_SGWX01000001.1"/>
</dbReference>
<dbReference type="Pfam" id="PF00702">
    <property type="entry name" value="Hydrolase"/>
    <property type="match status" value="1"/>
</dbReference>
<dbReference type="SUPFAM" id="SSF56784">
    <property type="entry name" value="HAD-like"/>
    <property type="match status" value="1"/>
</dbReference>
<dbReference type="CDD" id="cd01427">
    <property type="entry name" value="HAD_like"/>
    <property type="match status" value="1"/>
</dbReference>
<organism evidence="1 2">
    <name type="scientific">Xylanimonas ulmi</name>
    <dbReference type="NCBI Taxonomy" id="228973"/>
    <lineage>
        <taxon>Bacteria</taxon>
        <taxon>Bacillati</taxon>
        <taxon>Actinomycetota</taxon>
        <taxon>Actinomycetes</taxon>
        <taxon>Micrococcales</taxon>
        <taxon>Promicromonosporaceae</taxon>
        <taxon>Xylanimonas</taxon>
    </lineage>
</organism>
<accession>A0A4Q7M2H6</accession>
<dbReference type="Proteomes" id="UP000293852">
    <property type="component" value="Unassembled WGS sequence"/>
</dbReference>
<name>A0A4Q7M2H6_9MICO</name>
<gene>
    <name evidence="1" type="ORF">EV386_1082</name>
</gene>
<reference evidence="1 2" key="1">
    <citation type="submission" date="2019-02" db="EMBL/GenBank/DDBJ databases">
        <title>Sequencing the genomes of 1000 actinobacteria strains.</title>
        <authorList>
            <person name="Klenk H.-P."/>
        </authorList>
    </citation>
    <scope>NUCLEOTIDE SEQUENCE [LARGE SCALE GENOMIC DNA]</scope>
    <source>
        <strain evidence="1 2">DSM 16932</strain>
    </source>
</reference>
<protein>
    <submittedName>
        <fullName evidence="1">FMN phosphatase YigB (HAD superfamily)</fullName>
    </submittedName>
</protein>
<keyword evidence="2" id="KW-1185">Reference proteome</keyword>
<dbReference type="AlphaFoldDB" id="A0A4Q7M2H6"/>
<evidence type="ECO:0000313" key="2">
    <source>
        <dbReference type="Proteomes" id="UP000293852"/>
    </source>
</evidence>
<proteinExistence type="predicted"/>
<dbReference type="OrthoDB" id="3851389at2"/>
<comment type="caution">
    <text evidence="1">The sequence shown here is derived from an EMBL/GenBank/DDBJ whole genome shotgun (WGS) entry which is preliminary data.</text>
</comment>